<dbReference type="InterPro" id="IPR038636">
    <property type="entry name" value="Wzi_sf"/>
</dbReference>
<evidence type="ECO:0000313" key="1">
    <source>
        <dbReference type="EMBL" id="SVC41225.1"/>
    </source>
</evidence>
<name>A0A382LZX3_9ZZZZ</name>
<sequence length="189" mass="21220">MGEPFLGPNDPFLRHELRWLRDADQLKAPLNTWPISWGGIDARLEQGGDDPVVGRMRDRLDEERETGWLRPTGIVGLRADRGVVRSFLEEPRGGVSGGVEQKWMGDRFAGKLRLTTVGDVEPDWRGRKDDGLQFDESYLAGRLGNWSASFGQVGRHWGPGWDGSLILSNNARPVPAFSVDRRIPEPFET</sequence>
<proteinExistence type="predicted"/>
<dbReference type="Pfam" id="PF14052">
    <property type="entry name" value="Caps_assemb_Wzi"/>
    <property type="match status" value="1"/>
</dbReference>
<dbReference type="Gene3D" id="2.40.160.130">
    <property type="entry name" value="Capsule assembly protein Wzi"/>
    <property type="match status" value="1"/>
</dbReference>
<protein>
    <submittedName>
        <fullName evidence="1">Uncharacterized protein</fullName>
    </submittedName>
</protein>
<dbReference type="EMBL" id="UINC01089824">
    <property type="protein sequence ID" value="SVC41225.1"/>
    <property type="molecule type" value="Genomic_DNA"/>
</dbReference>
<dbReference type="AlphaFoldDB" id="A0A382LZX3"/>
<accession>A0A382LZX3</accession>
<gene>
    <name evidence="1" type="ORF">METZ01_LOCUS294079</name>
</gene>
<dbReference type="InterPro" id="IPR026950">
    <property type="entry name" value="Caps_assemb_Wzi"/>
</dbReference>
<feature type="non-terminal residue" evidence="1">
    <location>
        <position position="189"/>
    </location>
</feature>
<reference evidence="1" key="1">
    <citation type="submission" date="2018-05" db="EMBL/GenBank/DDBJ databases">
        <authorList>
            <person name="Lanie J.A."/>
            <person name="Ng W.-L."/>
            <person name="Kazmierczak K.M."/>
            <person name="Andrzejewski T.M."/>
            <person name="Davidsen T.M."/>
            <person name="Wayne K.J."/>
            <person name="Tettelin H."/>
            <person name="Glass J.I."/>
            <person name="Rusch D."/>
            <person name="Podicherti R."/>
            <person name="Tsui H.-C.T."/>
            <person name="Winkler M.E."/>
        </authorList>
    </citation>
    <scope>NUCLEOTIDE SEQUENCE</scope>
</reference>
<organism evidence="1">
    <name type="scientific">marine metagenome</name>
    <dbReference type="NCBI Taxonomy" id="408172"/>
    <lineage>
        <taxon>unclassified sequences</taxon>
        <taxon>metagenomes</taxon>
        <taxon>ecological metagenomes</taxon>
    </lineage>
</organism>